<evidence type="ECO:0000259" key="1">
    <source>
        <dbReference type="PROSITE" id="PS50983"/>
    </source>
</evidence>
<dbReference type="AlphaFoldDB" id="A0A7S2HWQ3"/>
<evidence type="ECO:0000313" key="2">
    <source>
        <dbReference type="EMBL" id="CAD9502545.1"/>
    </source>
</evidence>
<dbReference type="Gene3D" id="3.40.50.1980">
    <property type="entry name" value="Nitrogenase molybdenum iron protein domain"/>
    <property type="match status" value="1"/>
</dbReference>
<gene>
    <name evidence="2" type="ORF">CBRE1094_LOCUS29562</name>
</gene>
<name>A0A7S2HWQ3_9EUKA</name>
<accession>A0A7S2HWQ3</accession>
<reference evidence="2" key="1">
    <citation type="submission" date="2021-01" db="EMBL/GenBank/DDBJ databases">
        <authorList>
            <person name="Corre E."/>
            <person name="Pelletier E."/>
            <person name="Niang G."/>
            <person name="Scheremetjew M."/>
            <person name="Finn R."/>
            <person name="Kale V."/>
            <person name="Holt S."/>
            <person name="Cochrane G."/>
            <person name="Meng A."/>
            <person name="Brown T."/>
            <person name="Cohen L."/>
        </authorList>
    </citation>
    <scope>NUCLEOTIDE SEQUENCE</scope>
    <source>
        <strain evidence="2">UTEX LB 985</strain>
    </source>
</reference>
<proteinExistence type="predicted"/>
<feature type="domain" description="Fe/B12 periplasmic-binding" evidence="1">
    <location>
        <begin position="1"/>
        <end position="49"/>
    </location>
</feature>
<protein>
    <recommendedName>
        <fullName evidence="1">Fe/B12 periplasmic-binding domain-containing protein</fullName>
    </recommendedName>
</protein>
<dbReference type="InterPro" id="IPR002491">
    <property type="entry name" value="ABC_transptr_periplasmic_BD"/>
</dbReference>
<sequence>MLESMEWLNLAAVKNARVYVADGNLFFNRSSCGVVDTAEIVAEMAWPELKGLWGHHGKHWVALDELDAFCDREGARPASKRGTAGLIVAEQPAANSKQAKLEDATSSVARVSFSEPSEFVTCQVELLRSESFEEAFLMNSAANRARLGSALKFETVVKSNPSFAALADPVNAYKCFEDAYANGKHTIEVRVQAAMGDGLTFAFEVSETEGGVGFATEGVRIVC</sequence>
<dbReference type="PROSITE" id="PS50983">
    <property type="entry name" value="FE_B12_PBP"/>
    <property type="match status" value="1"/>
</dbReference>
<dbReference type="EMBL" id="HBGU01054071">
    <property type="protein sequence ID" value="CAD9502545.1"/>
    <property type="molecule type" value="Transcribed_RNA"/>
</dbReference>
<organism evidence="2">
    <name type="scientific">Haptolina brevifila</name>
    <dbReference type="NCBI Taxonomy" id="156173"/>
    <lineage>
        <taxon>Eukaryota</taxon>
        <taxon>Haptista</taxon>
        <taxon>Haptophyta</taxon>
        <taxon>Prymnesiophyceae</taxon>
        <taxon>Prymnesiales</taxon>
        <taxon>Prymnesiaceae</taxon>
        <taxon>Haptolina</taxon>
    </lineage>
</organism>